<organism evidence="1 2">
    <name type="scientific">Mediterraneibacter gnavus</name>
    <name type="common">Ruminococcus gnavus</name>
    <dbReference type="NCBI Taxonomy" id="33038"/>
    <lineage>
        <taxon>Bacteria</taxon>
        <taxon>Bacillati</taxon>
        <taxon>Bacillota</taxon>
        <taxon>Clostridia</taxon>
        <taxon>Lachnospirales</taxon>
        <taxon>Lachnospiraceae</taxon>
        <taxon>Mediterraneibacter</taxon>
    </lineage>
</organism>
<dbReference type="EMBL" id="NIHT01000025">
    <property type="protein sequence ID" value="PLT72179.1"/>
    <property type="molecule type" value="Genomic_DNA"/>
</dbReference>
<dbReference type="Proteomes" id="UP000235093">
    <property type="component" value="Unassembled WGS sequence"/>
</dbReference>
<proteinExistence type="predicted"/>
<dbReference type="AlphaFoldDB" id="A0A2N5PAM8"/>
<accession>A0A2N5PAM8</accession>
<dbReference type="RefSeq" id="WP_101870854.1">
    <property type="nucleotide sequence ID" value="NZ_NIHS01000016.1"/>
</dbReference>
<protein>
    <submittedName>
        <fullName evidence="1">Uncharacterized protein</fullName>
    </submittedName>
</protein>
<reference evidence="1 2" key="1">
    <citation type="journal article" date="2017" name="Genome Med.">
        <title>A novel Ruminococcus gnavus clade enriched in inflammatory bowel disease patients.</title>
        <authorList>
            <person name="Hall A.B."/>
            <person name="Yassour M."/>
            <person name="Sauk J."/>
            <person name="Garner A."/>
            <person name="Jiang X."/>
            <person name="Arthur T."/>
            <person name="Lagoudas G.K."/>
            <person name="Vatanen T."/>
            <person name="Fornelos N."/>
            <person name="Wilson R."/>
            <person name="Bertha M."/>
            <person name="Cohen M."/>
            <person name="Garber J."/>
            <person name="Khalili H."/>
            <person name="Gevers D."/>
            <person name="Ananthakrishnan A.N."/>
            <person name="Kugathasan S."/>
            <person name="Lander E.S."/>
            <person name="Blainey P."/>
            <person name="Vlamakis H."/>
            <person name="Xavier R.J."/>
            <person name="Huttenhower C."/>
        </authorList>
    </citation>
    <scope>NUCLEOTIDE SEQUENCE [LARGE SCALE GENOMIC DNA]</scope>
    <source>
        <strain evidence="1 2">RJX1125</strain>
    </source>
</reference>
<sequence>MDRWDNVERKEKKSDLLLKMVAISGEIPANLPEKIVGSKSYATSLITDLKKKGYLLLRYRDGVRGYVLGKRGKNYLLQHYHQDVDRYFTGASETNHVKSEREKRLRLHRMSQIWTYFFVHGNLIFATEKPKIFTRECYVETSLGIYYGSQELKQSSDQVKGSRACGLYIKKREVFVVYNSMGNLMKWSKKMEIAMRCWVERNLLRAGITWKGKAIFFGDSMEVLEKILLSTGGMKQELFQVDDVYEQYYFVPGNGEDAELQIELFVDWKKNTLFLAFLENMLDEVERNEFPIYAGMKKGVPVYFVYELELRKLQMVKQDMERHGSGIVVCFDYQQGMLQNYYGKEVELMVLDCEKVKQYLLSMEE</sequence>
<evidence type="ECO:0000313" key="2">
    <source>
        <dbReference type="Proteomes" id="UP000235093"/>
    </source>
</evidence>
<comment type="caution">
    <text evidence="1">The sequence shown here is derived from an EMBL/GenBank/DDBJ whole genome shotgun (WGS) entry which is preliminary data.</text>
</comment>
<name>A0A2N5PAM8_MEDGN</name>
<gene>
    <name evidence="1" type="ORF">CDL23_13570</name>
</gene>
<evidence type="ECO:0000313" key="1">
    <source>
        <dbReference type="EMBL" id="PLT72179.1"/>
    </source>
</evidence>